<gene>
    <name evidence="1" type="ORF">MMYC01_203182</name>
</gene>
<protein>
    <submittedName>
        <fullName evidence="1">Uncharacterized protein</fullName>
    </submittedName>
</protein>
<keyword evidence="2" id="KW-1185">Reference proteome</keyword>
<proteinExistence type="predicted"/>
<dbReference type="Proteomes" id="UP000078237">
    <property type="component" value="Unassembled WGS sequence"/>
</dbReference>
<evidence type="ECO:0000313" key="2">
    <source>
        <dbReference type="Proteomes" id="UP000078237"/>
    </source>
</evidence>
<dbReference type="EMBL" id="LCTW02000039">
    <property type="protein sequence ID" value="KXX81264.1"/>
    <property type="molecule type" value="Genomic_DNA"/>
</dbReference>
<accession>A0A175WEC2</accession>
<name>A0A175WEC2_9PEZI</name>
<reference evidence="1 2" key="1">
    <citation type="journal article" date="2016" name="Genome Announc.">
        <title>Genome Sequence of Madurella mycetomatis mm55, Isolated from a Human Mycetoma Case in Sudan.</title>
        <authorList>
            <person name="Smit S."/>
            <person name="Derks M.F."/>
            <person name="Bervoets S."/>
            <person name="Fahal A."/>
            <person name="van Leeuwen W."/>
            <person name="van Belkum A."/>
            <person name="van de Sande W.W."/>
        </authorList>
    </citation>
    <scope>NUCLEOTIDE SEQUENCE [LARGE SCALE GENOMIC DNA]</scope>
    <source>
        <strain evidence="2">mm55</strain>
    </source>
</reference>
<sequence>MECAKNAARVDSNNVRNVLLIDKSIRRHPDAPLWILPALGVCVRIYGNGCIYAEVREDDPCWFTDVPGCNDGRTLGLGKTPFHIIEELKLNIELEGEDNMDSPSCDSPIPWNQLTDFGVLTGALDS</sequence>
<organism evidence="1 2">
    <name type="scientific">Madurella mycetomatis</name>
    <dbReference type="NCBI Taxonomy" id="100816"/>
    <lineage>
        <taxon>Eukaryota</taxon>
        <taxon>Fungi</taxon>
        <taxon>Dikarya</taxon>
        <taxon>Ascomycota</taxon>
        <taxon>Pezizomycotina</taxon>
        <taxon>Sordariomycetes</taxon>
        <taxon>Sordariomycetidae</taxon>
        <taxon>Sordariales</taxon>
        <taxon>Sordariales incertae sedis</taxon>
        <taxon>Madurella</taxon>
    </lineage>
</organism>
<comment type="caution">
    <text evidence="1">The sequence shown here is derived from an EMBL/GenBank/DDBJ whole genome shotgun (WGS) entry which is preliminary data.</text>
</comment>
<evidence type="ECO:0000313" key="1">
    <source>
        <dbReference type="EMBL" id="KXX81264.1"/>
    </source>
</evidence>
<dbReference type="AlphaFoldDB" id="A0A175WEC2"/>
<dbReference type="VEuPathDB" id="FungiDB:MMYC01_203182"/>